<comment type="caution">
    <text evidence="9">The sequence shown here is derived from an EMBL/GenBank/DDBJ whole genome shotgun (WGS) entry which is preliminary data.</text>
</comment>
<dbReference type="PRINTS" id="PR00724">
    <property type="entry name" value="CRBOXYPTASEC"/>
</dbReference>
<keyword evidence="7" id="KW-0732">Signal</keyword>
<dbReference type="OrthoDB" id="2746at2759"/>
<dbReference type="GO" id="GO:1904715">
    <property type="term" value="P:negative regulation of chaperone-mediated autophagy"/>
    <property type="evidence" value="ECO:0007669"/>
    <property type="project" value="UniProtKB-ARBA"/>
</dbReference>
<comment type="similarity">
    <text evidence="2">Belongs to the MIP18 family.</text>
</comment>
<keyword evidence="5 7" id="KW-0378">Hydrolase</keyword>
<comment type="similarity">
    <text evidence="1 7">Belongs to the peptidase S10 family.</text>
</comment>
<keyword evidence="6" id="KW-0159">Chromosome partition</keyword>
<dbReference type="GO" id="GO:0004185">
    <property type="term" value="F:serine-type carboxypeptidase activity"/>
    <property type="evidence" value="ECO:0007669"/>
    <property type="project" value="UniProtKB-UniRule"/>
</dbReference>
<dbReference type="Gene3D" id="3.30.300.130">
    <property type="entry name" value="Fe-S cluster assembly (FSCA)"/>
    <property type="match status" value="1"/>
</dbReference>
<dbReference type="InterPro" id="IPR001563">
    <property type="entry name" value="Peptidase_S10"/>
</dbReference>
<dbReference type="Gene3D" id="3.40.50.1820">
    <property type="entry name" value="alpha/beta hydrolase"/>
    <property type="match status" value="1"/>
</dbReference>
<dbReference type="InterPro" id="IPR002744">
    <property type="entry name" value="MIP18-like"/>
</dbReference>
<keyword evidence="10" id="KW-1185">Reference proteome</keyword>
<dbReference type="Pfam" id="PF01883">
    <property type="entry name" value="FeS_assembly_P"/>
    <property type="match status" value="1"/>
</dbReference>
<evidence type="ECO:0000256" key="7">
    <source>
        <dbReference type="RuleBase" id="RU361156"/>
    </source>
</evidence>
<dbReference type="AlphaFoldDB" id="A0A6S7GV35"/>
<keyword evidence="3 7" id="KW-0121">Carboxypeptidase</keyword>
<evidence type="ECO:0000256" key="6">
    <source>
        <dbReference type="ARBA" id="ARBA00022829"/>
    </source>
</evidence>
<dbReference type="FunFam" id="3.30.300.130:FF:000005">
    <property type="entry name" value="Mitotic spindle-associated mmxd complex subunit"/>
    <property type="match status" value="1"/>
</dbReference>
<dbReference type="EMBL" id="CACRXK020002370">
    <property type="protein sequence ID" value="CAB3993999.1"/>
    <property type="molecule type" value="Genomic_DNA"/>
</dbReference>
<proteinExistence type="inferred from homology"/>
<evidence type="ECO:0000256" key="2">
    <source>
        <dbReference type="ARBA" id="ARBA00010381"/>
    </source>
</evidence>
<dbReference type="GO" id="GO:0031647">
    <property type="term" value="P:regulation of protein stability"/>
    <property type="evidence" value="ECO:0007669"/>
    <property type="project" value="UniProtKB-ARBA"/>
</dbReference>
<dbReference type="PROSITE" id="PS00131">
    <property type="entry name" value="CARBOXYPEPT_SER_SER"/>
    <property type="match status" value="1"/>
</dbReference>
<evidence type="ECO:0000256" key="5">
    <source>
        <dbReference type="ARBA" id="ARBA00022801"/>
    </source>
</evidence>
<protein>
    <recommendedName>
        <fullName evidence="7">Carboxypeptidase</fullName>
        <ecNumber evidence="7">3.4.16.-</ecNumber>
    </recommendedName>
</protein>
<dbReference type="Gene3D" id="6.10.250.1280">
    <property type="match status" value="1"/>
</dbReference>
<feature type="chain" id="PRO_5040558154" description="Carboxypeptidase" evidence="7">
    <location>
        <begin position="22"/>
        <end position="605"/>
    </location>
</feature>
<evidence type="ECO:0000256" key="1">
    <source>
        <dbReference type="ARBA" id="ARBA00009431"/>
    </source>
</evidence>
<evidence type="ECO:0000256" key="4">
    <source>
        <dbReference type="ARBA" id="ARBA00022670"/>
    </source>
</evidence>
<evidence type="ECO:0000259" key="8">
    <source>
        <dbReference type="Pfam" id="PF01883"/>
    </source>
</evidence>
<dbReference type="GO" id="GO:0007059">
    <property type="term" value="P:chromosome segregation"/>
    <property type="evidence" value="ECO:0007669"/>
    <property type="project" value="UniProtKB-KW"/>
</dbReference>
<evidence type="ECO:0000313" key="10">
    <source>
        <dbReference type="Proteomes" id="UP001152795"/>
    </source>
</evidence>
<dbReference type="PANTHER" id="PTHR11802:SF201">
    <property type="entry name" value="CARBOXYPEPTIDASE"/>
    <property type="match status" value="1"/>
</dbReference>
<dbReference type="PANTHER" id="PTHR11802">
    <property type="entry name" value="SERINE PROTEASE FAMILY S10 SERINE CARBOXYPEPTIDASE"/>
    <property type="match status" value="1"/>
</dbReference>
<dbReference type="FunFam" id="3.40.50.1820:FF:000335">
    <property type="entry name" value="Carboxypeptidase"/>
    <property type="match status" value="1"/>
</dbReference>
<accession>A0A6S7GV35</accession>
<dbReference type="Proteomes" id="UP001152795">
    <property type="component" value="Unassembled WGS sequence"/>
</dbReference>
<dbReference type="GO" id="GO:0006508">
    <property type="term" value="P:proteolysis"/>
    <property type="evidence" value="ECO:0007669"/>
    <property type="project" value="UniProtKB-KW"/>
</dbReference>
<dbReference type="EC" id="3.4.16.-" evidence="7"/>
<gene>
    <name evidence="9" type="ORF">PACLA_8A012951</name>
</gene>
<evidence type="ECO:0000256" key="3">
    <source>
        <dbReference type="ARBA" id="ARBA00022645"/>
    </source>
</evidence>
<reference evidence="9" key="1">
    <citation type="submission" date="2020-04" db="EMBL/GenBank/DDBJ databases">
        <authorList>
            <person name="Alioto T."/>
            <person name="Alioto T."/>
            <person name="Gomez Garrido J."/>
        </authorList>
    </citation>
    <scope>NUCLEOTIDE SEQUENCE</scope>
    <source>
        <strain evidence="9">A484AB</strain>
    </source>
</reference>
<name>A0A6S7GV35_PARCT</name>
<dbReference type="GO" id="GO:0097361">
    <property type="term" value="C:cytosolic [4Fe-4S] assembly targeting complex"/>
    <property type="evidence" value="ECO:0007669"/>
    <property type="project" value="UniProtKB-ARBA"/>
</dbReference>
<sequence>MQNTFDTSLFIVFVCIAFCSGLSVKDDIVSFLPGLPHQPTFQQYSGYLNAQGTKKFHYWFVESQGNPESDPVVLWLNGGPGCSSLDGFLSEHGPFLVNSDGKTLHYNPYSWNKVANMLYLESPAGVGYSYSDDKNYTTNDDIVSMDNYVALLDFFKKFPQFVKNPFFVTGESYGGVYVPTLSYRILQGNSTINMKGFAIGNGLLSVQQNQNSLVYFGYYHGLFGDEYWDPLQKYCCTDGSCNFYNSTNQQCRAVVVSALSSFLTIGLNMYGLYQNCSGLTSHDVRLFYAIRNLFNMMSNQKDNNVYLGRLGLSPPCINSTAANKYLNMPTVREALHIPSGLPNWTICSEFVNKNYKYIYKTLSPIVLKLIQHYRGMVYNGDTDMACNFLGDQEFVESLGLKVLKERRFWKIGPQIAGFVKYFEKLYFVTIKGAAIIICKNYCNGEMLFRSATENGLENVNPEVHQKIKERVLLTEEEDDNVVDKIDQREVFDLVRTINDPEHPLTLEELNVVEESLVTVDDDNSTIHINFTPTIPHCSMATLIGLAIRVKLLRSLPERFKVDVEITPGSHASEHAVNKQLGDKERVAAALENSHLLKVVNQCLSS</sequence>
<keyword evidence="4 7" id="KW-0645">Protease</keyword>
<organism evidence="9 10">
    <name type="scientific">Paramuricea clavata</name>
    <name type="common">Red gorgonian</name>
    <name type="synonym">Violescent sea-whip</name>
    <dbReference type="NCBI Taxonomy" id="317549"/>
    <lineage>
        <taxon>Eukaryota</taxon>
        <taxon>Metazoa</taxon>
        <taxon>Cnidaria</taxon>
        <taxon>Anthozoa</taxon>
        <taxon>Octocorallia</taxon>
        <taxon>Malacalcyonacea</taxon>
        <taxon>Plexauridae</taxon>
        <taxon>Paramuricea</taxon>
    </lineage>
</organism>
<feature type="signal peptide" evidence="7">
    <location>
        <begin position="1"/>
        <end position="21"/>
    </location>
</feature>
<dbReference type="InterPro" id="IPR018202">
    <property type="entry name" value="Ser_caboxypep_ser_AS"/>
</dbReference>
<dbReference type="SUPFAM" id="SSF117916">
    <property type="entry name" value="Fe-S cluster assembly (FSCA) domain-like"/>
    <property type="match status" value="1"/>
</dbReference>
<feature type="domain" description="MIP18 family-like" evidence="8">
    <location>
        <begin position="488"/>
        <end position="564"/>
    </location>
</feature>
<dbReference type="InterPro" id="IPR029058">
    <property type="entry name" value="AB_hydrolase_fold"/>
</dbReference>
<dbReference type="Pfam" id="PF00450">
    <property type="entry name" value="Peptidase_S10"/>
    <property type="match status" value="1"/>
</dbReference>
<dbReference type="InterPro" id="IPR034904">
    <property type="entry name" value="FSCA_dom_sf"/>
</dbReference>
<evidence type="ECO:0000313" key="9">
    <source>
        <dbReference type="EMBL" id="CAB3993999.1"/>
    </source>
</evidence>
<dbReference type="SUPFAM" id="SSF53474">
    <property type="entry name" value="alpha/beta-Hydrolases"/>
    <property type="match status" value="1"/>
</dbReference>